<evidence type="ECO:0000256" key="1">
    <source>
        <dbReference type="SAM" id="MobiDB-lite"/>
    </source>
</evidence>
<evidence type="ECO:0000313" key="2">
    <source>
        <dbReference type="EMBL" id="CAG8843761.1"/>
    </source>
</evidence>
<feature type="compositionally biased region" description="Low complexity" evidence="1">
    <location>
        <begin position="98"/>
        <end position="107"/>
    </location>
</feature>
<feature type="non-terminal residue" evidence="2">
    <location>
        <position position="1"/>
    </location>
</feature>
<feature type="region of interest" description="Disordered" evidence="1">
    <location>
        <begin position="49"/>
        <end position="145"/>
    </location>
</feature>
<accession>A0ABN7WYF0</accession>
<sequence length="145" mass="16927">VAYPEASYSNNQIQRDRKKQFWKPEKEIRILPDLEQFLTSSIKALKKDNQKFKAEMPDPELPSKPLQDKSDEEIPRSTKIYKTRSSKTYQEGRPNLETSRTSRSTSTEMAKPTKPKRKKPISKPVHTKNVEKKDRELSELPTKDP</sequence>
<gene>
    <name evidence="2" type="ORF">GMARGA_LOCUS36715</name>
</gene>
<keyword evidence="3" id="KW-1185">Reference proteome</keyword>
<name>A0ABN7WYF0_GIGMA</name>
<feature type="compositionally biased region" description="Basic and acidic residues" evidence="1">
    <location>
        <begin position="66"/>
        <end position="76"/>
    </location>
</feature>
<evidence type="ECO:0000313" key="3">
    <source>
        <dbReference type="Proteomes" id="UP000789901"/>
    </source>
</evidence>
<dbReference type="EMBL" id="CAJVQB010073494">
    <property type="protein sequence ID" value="CAG8843761.1"/>
    <property type="molecule type" value="Genomic_DNA"/>
</dbReference>
<reference evidence="2 3" key="1">
    <citation type="submission" date="2021-06" db="EMBL/GenBank/DDBJ databases">
        <authorList>
            <person name="Kallberg Y."/>
            <person name="Tangrot J."/>
            <person name="Rosling A."/>
        </authorList>
    </citation>
    <scope>NUCLEOTIDE SEQUENCE [LARGE SCALE GENOMIC DNA]</scope>
    <source>
        <strain evidence="2 3">120-4 pot B 10/14</strain>
    </source>
</reference>
<feature type="non-terminal residue" evidence="2">
    <location>
        <position position="145"/>
    </location>
</feature>
<proteinExistence type="predicted"/>
<comment type="caution">
    <text evidence="2">The sequence shown here is derived from an EMBL/GenBank/DDBJ whole genome shotgun (WGS) entry which is preliminary data.</text>
</comment>
<feature type="compositionally biased region" description="Basic and acidic residues" evidence="1">
    <location>
        <begin position="128"/>
        <end position="145"/>
    </location>
</feature>
<dbReference type="Proteomes" id="UP000789901">
    <property type="component" value="Unassembled WGS sequence"/>
</dbReference>
<feature type="region of interest" description="Disordered" evidence="1">
    <location>
        <begin position="1"/>
        <end position="20"/>
    </location>
</feature>
<organism evidence="2 3">
    <name type="scientific">Gigaspora margarita</name>
    <dbReference type="NCBI Taxonomy" id="4874"/>
    <lineage>
        <taxon>Eukaryota</taxon>
        <taxon>Fungi</taxon>
        <taxon>Fungi incertae sedis</taxon>
        <taxon>Mucoromycota</taxon>
        <taxon>Glomeromycotina</taxon>
        <taxon>Glomeromycetes</taxon>
        <taxon>Diversisporales</taxon>
        <taxon>Gigasporaceae</taxon>
        <taxon>Gigaspora</taxon>
    </lineage>
</organism>
<protein>
    <submittedName>
        <fullName evidence="2">24121_t:CDS:1</fullName>
    </submittedName>
</protein>